<evidence type="ECO:0000313" key="6">
    <source>
        <dbReference type="Proteomes" id="UP000178570"/>
    </source>
</evidence>
<dbReference type="STRING" id="1797529.A2570_01790"/>
<dbReference type="PRINTS" id="PR00834">
    <property type="entry name" value="PROTEASES2C"/>
</dbReference>
<sequence length="425" mass="45744">MLKNLKNKELLLSFFTGLMLVGLLVFGFRSADNFSSVFYEFKNLGGKFIGLFGKYQDYFDGPKISVKGGIVLENDAKPIDVSEMAMAYEKQITVAVEKSAPSVVSIIVSKDLPIFEQYYVNPFQGFGFDFPDSFGIPQLRQKGTEKQEIGGGSGFVVSNNGFIVTNKHVASDSEAEYAVIFNDGQKLKARIVARDPSFDLAVLKVEKTGLVPLPLGDSSKLKLGSTVIAIGNALGEFSNTVSLGVVSGLNRSVDIENEKLTGLVQTDAAINKGNSGGPLLNLSGEVVGINTAMAQGAENIGFAIPINQVKKVISQVEKTGELKVAYLGVRYQMVTKELQKSKDLASDYGALIISGEVEPGVMKGSPAEQAGLEEGDIILEINGTKLSGTHALASILREFSPDDTIFLKLMRDSKEMTLEARLGER</sequence>
<dbReference type="Gene3D" id="2.40.10.120">
    <property type="match status" value="1"/>
</dbReference>
<evidence type="ECO:0000256" key="2">
    <source>
        <dbReference type="ARBA" id="ARBA00022670"/>
    </source>
</evidence>
<dbReference type="InterPro" id="IPR036034">
    <property type="entry name" value="PDZ_sf"/>
</dbReference>
<dbReference type="AlphaFoldDB" id="A0A1G1XJ24"/>
<dbReference type="Gene3D" id="2.30.42.10">
    <property type="match status" value="1"/>
</dbReference>
<dbReference type="GO" id="GO:0006508">
    <property type="term" value="P:proteolysis"/>
    <property type="evidence" value="ECO:0007669"/>
    <property type="project" value="UniProtKB-KW"/>
</dbReference>
<name>A0A1G1XJ24_9BACT</name>
<reference evidence="5 6" key="1">
    <citation type="journal article" date="2016" name="Nat. Commun.">
        <title>Thousands of microbial genomes shed light on interconnected biogeochemical processes in an aquifer system.</title>
        <authorList>
            <person name="Anantharaman K."/>
            <person name="Brown C.T."/>
            <person name="Hug L.A."/>
            <person name="Sharon I."/>
            <person name="Castelle C.J."/>
            <person name="Probst A.J."/>
            <person name="Thomas B.C."/>
            <person name="Singh A."/>
            <person name="Wilkins M.J."/>
            <person name="Karaoz U."/>
            <person name="Brodie E.L."/>
            <person name="Williams K.H."/>
            <person name="Hubbard S.S."/>
            <person name="Banfield J.F."/>
        </authorList>
    </citation>
    <scope>NUCLEOTIDE SEQUENCE [LARGE SCALE GENOMIC DNA]</scope>
</reference>
<comment type="caution">
    <text evidence="5">The sequence shown here is derived from an EMBL/GenBank/DDBJ whole genome shotgun (WGS) entry which is preliminary data.</text>
</comment>
<dbReference type="GO" id="GO:0004252">
    <property type="term" value="F:serine-type endopeptidase activity"/>
    <property type="evidence" value="ECO:0007669"/>
    <property type="project" value="InterPro"/>
</dbReference>
<dbReference type="SMART" id="SM00228">
    <property type="entry name" value="PDZ"/>
    <property type="match status" value="1"/>
</dbReference>
<comment type="similarity">
    <text evidence="1">Belongs to the peptidase S1C family.</text>
</comment>
<evidence type="ECO:0000256" key="3">
    <source>
        <dbReference type="ARBA" id="ARBA00022801"/>
    </source>
</evidence>
<keyword evidence="2" id="KW-0645">Protease</keyword>
<dbReference type="InterPro" id="IPR001478">
    <property type="entry name" value="PDZ"/>
</dbReference>
<dbReference type="Pfam" id="PF13365">
    <property type="entry name" value="Trypsin_2"/>
    <property type="match status" value="1"/>
</dbReference>
<dbReference type="Proteomes" id="UP000178570">
    <property type="component" value="Unassembled WGS sequence"/>
</dbReference>
<feature type="domain" description="PDZ" evidence="4">
    <location>
        <begin position="335"/>
        <end position="413"/>
    </location>
</feature>
<dbReference type="InterPro" id="IPR001940">
    <property type="entry name" value="Peptidase_S1C"/>
</dbReference>
<organism evidence="5 6">
    <name type="scientific">Candidatus Brennerbacteria bacterium RIFOXYD1_FULL_41_16</name>
    <dbReference type="NCBI Taxonomy" id="1797529"/>
    <lineage>
        <taxon>Bacteria</taxon>
        <taxon>Candidatus Brenneribacteriota</taxon>
    </lineage>
</organism>
<protein>
    <recommendedName>
        <fullName evidence="4">PDZ domain-containing protein</fullName>
    </recommendedName>
</protein>
<dbReference type="PANTHER" id="PTHR22939">
    <property type="entry name" value="SERINE PROTEASE FAMILY S1C HTRA-RELATED"/>
    <property type="match status" value="1"/>
</dbReference>
<gene>
    <name evidence="5" type="ORF">A2570_01790</name>
</gene>
<dbReference type="PANTHER" id="PTHR22939:SF129">
    <property type="entry name" value="SERINE PROTEASE HTRA2, MITOCHONDRIAL"/>
    <property type="match status" value="1"/>
</dbReference>
<dbReference type="EMBL" id="MHHY01000010">
    <property type="protein sequence ID" value="OGY40093.1"/>
    <property type="molecule type" value="Genomic_DNA"/>
</dbReference>
<dbReference type="PROSITE" id="PS50106">
    <property type="entry name" value="PDZ"/>
    <property type="match status" value="1"/>
</dbReference>
<evidence type="ECO:0000256" key="1">
    <source>
        <dbReference type="ARBA" id="ARBA00010541"/>
    </source>
</evidence>
<dbReference type="SUPFAM" id="SSF50494">
    <property type="entry name" value="Trypsin-like serine proteases"/>
    <property type="match status" value="1"/>
</dbReference>
<dbReference type="SUPFAM" id="SSF50156">
    <property type="entry name" value="PDZ domain-like"/>
    <property type="match status" value="1"/>
</dbReference>
<evidence type="ECO:0000313" key="5">
    <source>
        <dbReference type="EMBL" id="OGY40093.1"/>
    </source>
</evidence>
<accession>A0A1G1XJ24</accession>
<keyword evidence="3" id="KW-0378">Hydrolase</keyword>
<dbReference type="InterPro" id="IPR009003">
    <property type="entry name" value="Peptidase_S1_PA"/>
</dbReference>
<dbReference type="Pfam" id="PF13180">
    <property type="entry name" value="PDZ_2"/>
    <property type="match status" value="1"/>
</dbReference>
<proteinExistence type="inferred from homology"/>
<evidence type="ECO:0000259" key="4">
    <source>
        <dbReference type="PROSITE" id="PS50106"/>
    </source>
</evidence>